<dbReference type="EMBL" id="CP045226">
    <property type="protein sequence ID" value="QFS45332.1"/>
    <property type="molecule type" value="Genomic_DNA"/>
</dbReference>
<dbReference type="InterPro" id="IPR029044">
    <property type="entry name" value="Nucleotide-diphossugar_trans"/>
</dbReference>
<feature type="domain" description="Glycosyltransferase 2-like" evidence="5">
    <location>
        <begin position="18"/>
        <end position="131"/>
    </location>
</feature>
<gene>
    <name evidence="6" type="ORF">GXM_02809</name>
</gene>
<evidence type="ECO:0000259" key="5">
    <source>
        <dbReference type="Pfam" id="PF00535"/>
    </source>
</evidence>
<accession>A0A5P8VY33</accession>
<dbReference type="SUPFAM" id="SSF53448">
    <property type="entry name" value="Nucleotide-diphospho-sugar transferases"/>
    <property type="match status" value="1"/>
</dbReference>
<dbReference type="Gene3D" id="3.90.550.10">
    <property type="entry name" value="Spore Coat Polysaccharide Biosynthesis Protein SpsA, Chain A"/>
    <property type="match status" value="1"/>
</dbReference>
<evidence type="ECO:0000313" key="7">
    <source>
        <dbReference type="Proteomes" id="UP000326678"/>
    </source>
</evidence>
<name>A0A5P8VY33_9NOSO</name>
<evidence type="ECO:0000256" key="3">
    <source>
        <dbReference type="ARBA" id="ARBA00022676"/>
    </source>
</evidence>
<proteinExistence type="inferred from homology"/>
<evidence type="ECO:0000256" key="2">
    <source>
        <dbReference type="ARBA" id="ARBA00006739"/>
    </source>
</evidence>
<comment type="similarity">
    <text evidence="2">Belongs to the glycosyltransferase 2 family.</text>
</comment>
<dbReference type="Pfam" id="PF00535">
    <property type="entry name" value="Glycos_transf_2"/>
    <property type="match status" value="1"/>
</dbReference>
<dbReference type="RefSeq" id="WP_152589009.1">
    <property type="nucleotide sequence ID" value="NZ_CP045226.1"/>
</dbReference>
<dbReference type="InterPro" id="IPR001173">
    <property type="entry name" value="Glyco_trans_2-like"/>
</dbReference>
<evidence type="ECO:0000256" key="4">
    <source>
        <dbReference type="ARBA" id="ARBA00022679"/>
    </source>
</evidence>
<dbReference type="KEGG" id="nsh:GXM_02809"/>
<keyword evidence="3" id="KW-0328">Glycosyltransferase</keyword>
<reference evidence="6 7" key="1">
    <citation type="submission" date="2019-10" db="EMBL/GenBank/DDBJ databases">
        <title>Genomic and transcriptomic insights into the perfect genentic adaptation of a filamentous nitrogen-fixing cyanobacterium to rice fields.</title>
        <authorList>
            <person name="Chen Z."/>
        </authorList>
    </citation>
    <scope>NUCLEOTIDE SEQUENCE [LARGE SCALE GENOMIC DNA]</scope>
    <source>
        <strain evidence="6">CCNUC1</strain>
    </source>
</reference>
<dbReference type="PANTHER" id="PTHR43179">
    <property type="entry name" value="RHAMNOSYLTRANSFERASE WBBL"/>
    <property type="match status" value="1"/>
</dbReference>
<keyword evidence="7" id="KW-1185">Reference proteome</keyword>
<evidence type="ECO:0000313" key="6">
    <source>
        <dbReference type="EMBL" id="QFS45332.1"/>
    </source>
</evidence>
<sequence length="282" mass="32147">MIYFLIVNYYSTDLVFKLTSSINKTSRVNYKIIIINNSPDDNSIDNLKTESVLIFDAGTNLGFGCACNLGLKWIYIQDPQAYVWIINPDAYLIENTLDKVKPFFELHPEISILGTLIYTPTGEVWFAGGRFIAKTGAIITQKKLINIDTGYVNCDWVSGCSLIVNLNKFPKCPNFDSAYFLYYEDVDFCLHYAKQGHIVAINNNLSVLHQPSSITNRNEFKKIRNSTYSYLLTMGKYTNRFVFNVRLTFQILKAISAIMLKPQAALGKICGIWDYVINNQNK</sequence>
<dbReference type="AlphaFoldDB" id="A0A5P8VY33"/>
<protein>
    <submittedName>
        <fullName evidence="6">Glycosyl transferase</fullName>
    </submittedName>
</protein>
<dbReference type="GO" id="GO:0016757">
    <property type="term" value="F:glycosyltransferase activity"/>
    <property type="evidence" value="ECO:0007669"/>
    <property type="project" value="UniProtKB-KW"/>
</dbReference>
<dbReference type="PANTHER" id="PTHR43179:SF12">
    <property type="entry name" value="GALACTOFURANOSYLTRANSFERASE GLFT2"/>
    <property type="match status" value="1"/>
</dbReference>
<comment type="pathway">
    <text evidence="1">Cell wall biogenesis; cell wall polysaccharide biosynthesis.</text>
</comment>
<organism evidence="6 7">
    <name type="scientific">Nostoc sphaeroides CCNUC1</name>
    <dbReference type="NCBI Taxonomy" id="2653204"/>
    <lineage>
        <taxon>Bacteria</taxon>
        <taxon>Bacillati</taxon>
        <taxon>Cyanobacteriota</taxon>
        <taxon>Cyanophyceae</taxon>
        <taxon>Nostocales</taxon>
        <taxon>Nostocaceae</taxon>
        <taxon>Nostoc</taxon>
    </lineage>
</organism>
<dbReference type="Proteomes" id="UP000326678">
    <property type="component" value="Chromosome Gxm1"/>
</dbReference>
<keyword evidence="4 6" id="KW-0808">Transferase</keyword>
<evidence type="ECO:0000256" key="1">
    <source>
        <dbReference type="ARBA" id="ARBA00004776"/>
    </source>
</evidence>